<feature type="signal peptide" evidence="3">
    <location>
        <begin position="1"/>
        <end position="21"/>
    </location>
</feature>
<protein>
    <submittedName>
        <fullName evidence="5">Beta-lactamase family protein</fullName>
    </submittedName>
</protein>
<organism evidence="5 6">
    <name type="scientific">Elizabethkingia bruuniana</name>
    <dbReference type="NCBI Taxonomy" id="1756149"/>
    <lineage>
        <taxon>Bacteria</taxon>
        <taxon>Pseudomonadati</taxon>
        <taxon>Bacteroidota</taxon>
        <taxon>Flavobacteriia</taxon>
        <taxon>Flavobacteriales</taxon>
        <taxon>Weeksellaceae</taxon>
        <taxon>Elizabethkingia</taxon>
    </lineage>
</organism>
<dbReference type="InterPro" id="IPR050491">
    <property type="entry name" value="AmpC-like"/>
</dbReference>
<evidence type="ECO:0000313" key="5">
    <source>
        <dbReference type="EMBL" id="QQN59206.1"/>
    </source>
</evidence>
<dbReference type="AlphaFoldDB" id="A0A7T7UZS4"/>
<dbReference type="EMBL" id="CP067018">
    <property type="protein sequence ID" value="QQN59206.1"/>
    <property type="molecule type" value="Genomic_DNA"/>
</dbReference>
<dbReference type="PANTHER" id="PTHR46825:SF11">
    <property type="entry name" value="PENICILLIN-BINDING PROTEIN 4"/>
    <property type="match status" value="1"/>
</dbReference>
<comment type="subcellular location">
    <subcellularLocation>
        <location evidence="1">Membrane</location>
    </subcellularLocation>
</comment>
<dbReference type="RefSeq" id="WP_034871072.1">
    <property type="nucleotide sequence ID" value="NZ_CAJJUP010000006.1"/>
</dbReference>
<dbReference type="Pfam" id="PF00144">
    <property type="entry name" value="Beta-lactamase"/>
    <property type="match status" value="1"/>
</dbReference>
<evidence type="ECO:0000313" key="6">
    <source>
        <dbReference type="Proteomes" id="UP000595426"/>
    </source>
</evidence>
<dbReference type="Proteomes" id="UP000595426">
    <property type="component" value="Chromosome"/>
</dbReference>
<name>A0A7T7UZS4_9FLAO</name>
<keyword evidence="3" id="KW-0732">Signal</keyword>
<dbReference type="PANTHER" id="PTHR46825">
    <property type="entry name" value="D-ALANYL-D-ALANINE-CARBOXYPEPTIDASE/ENDOPEPTIDASE AMPH"/>
    <property type="match status" value="1"/>
</dbReference>
<feature type="chain" id="PRO_5032363624" evidence="3">
    <location>
        <begin position="22"/>
        <end position="431"/>
    </location>
</feature>
<dbReference type="InterPro" id="IPR001466">
    <property type="entry name" value="Beta-lactam-related"/>
</dbReference>
<proteinExistence type="predicted"/>
<sequence length="431" mass="49662">MKKTLFLLIFLSGVYTNSLVAQSKTDSEKLDEYFTALTAIKNFNGNVIIARKANILLDKSYNITENVNGLKVDKNSKFIIASVSKIFVKYAILKLVELNKLKLSDKLSKFIPGFEYGDKITIEQLMYHQSGLPRELQDYDKYENISMAQTIELARKEKLQFVPGTQTLYSNIGYLLLHYIINKVSGNYWDFMNKEVLQKYQMEHTGEFNAINKVDNFAYGYNLENGKIIPVSKESINRFETGNYFSTVTDLYNFSKLLLSGKFLKKELALKMFEKENTLIQAGGRPGYRAYYYQNLSSDITFIFTSNYTDIPFQQVTTDIVNLMENKPYQIPKKTERKAITLPDDVLQCYIGKYALEADLSQIFIISVVNHQLVITDKDNEKTILYPDTETTFFDNPSSQDSYNFSLDSQTQKYNLTIISTGVKLKTKRLE</sequence>
<keyword evidence="6" id="KW-1185">Reference proteome</keyword>
<dbReference type="GeneID" id="93133476"/>
<evidence type="ECO:0000259" key="4">
    <source>
        <dbReference type="Pfam" id="PF00144"/>
    </source>
</evidence>
<dbReference type="InterPro" id="IPR012338">
    <property type="entry name" value="Beta-lactam/transpept-like"/>
</dbReference>
<gene>
    <name evidence="5" type="ORF">I6H88_01055</name>
</gene>
<evidence type="ECO:0000256" key="2">
    <source>
        <dbReference type="ARBA" id="ARBA00023136"/>
    </source>
</evidence>
<dbReference type="GO" id="GO:0016020">
    <property type="term" value="C:membrane"/>
    <property type="evidence" value="ECO:0007669"/>
    <property type="project" value="UniProtKB-SubCell"/>
</dbReference>
<feature type="domain" description="Beta-lactamase-related" evidence="4">
    <location>
        <begin position="46"/>
        <end position="276"/>
    </location>
</feature>
<dbReference type="Gene3D" id="3.40.710.10">
    <property type="entry name" value="DD-peptidase/beta-lactamase superfamily"/>
    <property type="match status" value="1"/>
</dbReference>
<dbReference type="SUPFAM" id="SSF56601">
    <property type="entry name" value="beta-lactamase/transpeptidase-like"/>
    <property type="match status" value="1"/>
</dbReference>
<keyword evidence="2" id="KW-0472">Membrane</keyword>
<dbReference type="OrthoDB" id="9793489at2"/>
<reference evidence="5 6" key="1">
    <citation type="submission" date="2020-12" db="EMBL/GenBank/DDBJ databases">
        <title>FDA dAtabase for Regulatory Grade micrObial Sequences (FDA-ARGOS): Supporting development and validation of Infectious Disease Dx tests.</title>
        <authorList>
            <person name="Kerrigan L."/>
            <person name="Long C."/>
            <person name="Tallon L."/>
            <person name="Sadzewicz L."/>
            <person name="Zhao X."/>
            <person name="Boylan J."/>
            <person name="Ott S."/>
            <person name="Bowen H."/>
            <person name="Vavikolanu K."/>
            <person name="Mehta A."/>
            <person name="Aluvathingal J."/>
            <person name="Nadendla S."/>
            <person name="Yan Y."/>
            <person name="Sichtig H."/>
        </authorList>
    </citation>
    <scope>NUCLEOTIDE SEQUENCE [LARGE SCALE GENOMIC DNA]</scope>
    <source>
        <strain evidence="5 6">FDAARGOS_1031</strain>
    </source>
</reference>
<accession>A0A7T7UZS4</accession>
<dbReference type="KEGG" id="egm:AYC65_11210"/>
<evidence type="ECO:0000256" key="3">
    <source>
        <dbReference type="SAM" id="SignalP"/>
    </source>
</evidence>
<evidence type="ECO:0000256" key="1">
    <source>
        <dbReference type="ARBA" id="ARBA00004370"/>
    </source>
</evidence>